<keyword evidence="6" id="KW-0229">DNA integration</keyword>
<dbReference type="Proteomes" id="UP001374535">
    <property type="component" value="Chromosome 1"/>
</dbReference>
<proteinExistence type="predicted"/>
<dbReference type="PANTHER" id="PTHR42648:SF11">
    <property type="entry name" value="TRANSPOSON TY4-P GAG-POL POLYPROTEIN"/>
    <property type="match status" value="1"/>
</dbReference>
<keyword evidence="12" id="KW-1185">Reference proteome</keyword>
<sequence length="139" mass="15734">MHVHQNLIDVFDKKKRLVIKAPLAKNRMFKVNLSATSIQCLLGDKGLVKGIPTITASRKICEGYVNGKQTRKEFHKATFKRAKQPLEVIYSDVYGPLDVQTIGGNNGVVVSNLLEEKRSERAEQKVDDREVNTRRSDRV</sequence>
<evidence type="ECO:0000256" key="1">
    <source>
        <dbReference type="ARBA" id="ARBA00022722"/>
    </source>
</evidence>
<evidence type="ECO:0000313" key="12">
    <source>
        <dbReference type="Proteomes" id="UP001374535"/>
    </source>
</evidence>
<keyword evidence="2" id="KW-0479">Metal-binding</keyword>
<evidence type="ECO:0000256" key="4">
    <source>
        <dbReference type="ARBA" id="ARBA00022801"/>
    </source>
</evidence>
<evidence type="ECO:0000256" key="7">
    <source>
        <dbReference type="ARBA" id="ARBA00022918"/>
    </source>
</evidence>
<evidence type="ECO:0000256" key="6">
    <source>
        <dbReference type="ARBA" id="ARBA00022908"/>
    </source>
</evidence>
<evidence type="ECO:0000256" key="10">
    <source>
        <dbReference type="SAM" id="MobiDB-lite"/>
    </source>
</evidence>
<dbReference type="AlphaFoldDB" id="A0AAQ3PD06"/>
<accession>A0AAQ3PD06</accession>
<evidence type="ECO:0000256" key="9">
    <source>
        <dbReference type="ARBA" id="ARBA00023172"/>
    </source>
</evidence>
<dbReference type="GO" id="GO:0046872">
    <property type="term" value="F:metal ion binding"/>
    <property type="evidence" value="ECO:0007669"/>
    <property type="project" value="UniProtKB-KW"/>
</dbReference>
<keyword evidence="8" id="KW-0548">Nucleotidyltransferase</keyword>
<evidence type="ECO:0000256" key="5">
    <source>
        <dbReference type="ARBA" id="ARBA00022842"/>
    </source>
</evidence>
<name>A0AAQ3PD06_VIGMU</name>
<keyword evidence="8" id="KW-0239">DNA-directed DNA polymerase</keyword>
<evidence type="ECO:0000256" key="2">
    <source>
        <dbReference type="ARBA" id="ARBA00022723"/>
    </source>
</evidence>
<dbReference type="GO" id="GO:0003887">
    <property type="term" value="F:DNA-directed DNA polymerase activity"/>
    <property type="evidence" value="ECO:0007669"/>
    <property type="project" value="UniProtKB-KW"/>
</dbReference>
<reference evidence="11 12" key="1">
    <citation type="journal article" date="2023" name="Life. Sci Alliance">
        <title>Evolutionary insights into 3D genome organization and epigenetic landscape of Vigna mungo.</title>
        <authorList>
            <person name="Junaid A."/>
            <person name="Singh B."/>
            <person name="Bhatia S."/>
        </authorList>
    </citation>
    <scope>NUCLEOTIDE SEQUENCE [LARGE SCALE GENOMIC DNA]</scope>
    <source>
        <strain evidence="11">Urdbean</strain>
    </source>
</reference>
<dbReference type="PANTHER" id="PTHR42648">
    <property type="entry name" value="TRANSPOSASE, PUTATIVE-RELATED"/>
    <property type="match status" value="1"/>
</dbReference>
<dbReference type="GO" id="GO:0003964">
    <property type="term" value="F:RNA-directed DNA polymerase activity"/>
    <property type="evidence" value="ECO:0007669"/>
    <property type="project" value="UniProtKB-KW"/>
</dbReference>
<keyword evidence="9" id="KW-0233">DNA recombination</keyword>
<feature type="region of interest" description="Disordered" evidence="10">
    <location>
        <begin position="119"/>
        <end position="139"/>
    </location>
</feature>
<keyword evidence="7" id="KW-0695">RNA-directed DNA polymerase</keyword>
<keyword evidence="1" id="KW-0540">Nuclease</keyword>
<dbReference type="GO" id="GO:0016787">
    <property type="term" value="F:hydrolase activity"/>
    <property type="evidence" value="ECO:0007669"/>
    <property type="project" value="UniProtKB-KW"/>
</dbReference>
<evidence type="ECO:0000256" key="3">
    <source>
        <dbReference type="ARBA" id="ARBA00022759"/>
    </source>
</evidence>
<dbReference type="InterPro" id="IPR039537">
    <property type="entry name" value="Retrotran_Ty1/copia-like"/>
</dbReference>
<keyword evidence="4" id="KW-0378">Hydrolase</keyword>
<evidence type="ECO:0000313" key="11">
    <source>
        <dbReference type="EMBL" id="WVZ24667.1"/>
    </source>
</evidence>
<gene>
    <name evidence="11" type="ORF">V8G54_003211</name>
</gene>
<dbReference type="GO" id="GO:0006310">
    <property type="term" value="P:DNA recombination"/>
    <property type="evidence" value="ECO:0007669"/>
    <property type="project" value="UniProtKB-KW"/>
</dbReference>
<dbReference type="EMBL" id="CP144700">
    <property type="protein sequence ID" value="WVZ24667.1"/>
    <property type="molecule type" value="Genomic_DNA"/>
</dbReference>
<dbReference type="GO" id="GO:0004519">
    <property type="term" value="F:endonuclease activity"/>
    <property type="evidence" value="ECO:0007669"/>
    <property type="project" value="UniProtKB-KW"/>
</dbReference>
<keyword evidence="5" id="KW-0460">Magnesium</keyword>
<protein>
    <submittedName>
        <fullName evidence="11">Uncharacterized protein</fullName>
    </submittedName>
</protein>
<evidence type="ECO:0000256" key="8">
    <source>
        <dbReference type="ARBA" id="ARBA00022932"/>
    </source>
</evidence>
<organism evidence="11 12">
    <name type="scientific">Vigna mungo</name>
    <name type="common">Black gram</name>
    <name type="synonym">Phaseolus mungo</name>
    <dbReference type="NCBI Taxonomy" id="3915"/>
    <lineage>
        <taxon>Eukaryota</taxon>
        <taxon>Viridiplantae</taxon>
        <taxon>Streptophyta</taxon>
        <taxon>Embryophyta</taxon>
        <taxon>Tracheophyta</taxon>
        <taxon>Spermatophyta</taxon>
        <taxon>Magnoliopsida</taxon>
        <taxon>eudicotyledons</taxon>
        <taxon>Gunneridae</taxon>
        <taxon>Pentapetalae</taxon>
        <taxon>rosids</taxon>
        <taxon>fabids</taxon>
        <taxon>Fabales</taxon>
        <taxon>Fabaceae</taxon>
        <taxon>Papilionoideae</taxon>
        <taxon>50 kb inversion clade</taxon>
        <taxon>NPAAA clade</taxon>
        <taxon>indigoferoid/millettioid clade</taxon>
        <taxon>Phaseoleae</taxon>
        <taxon>Vigna</taxon>
    </lineage>
</organism>
<dbReference type="GO" id="GO:0015074">
    <property type="term" value="P:DNA integration"/>
    <property type="evidence" value="ECO:0007669"/>
    <property type="project" value="UniProtKB-KW"/>
</dbReference>
<keyword evidence="8" id="KW-0808">Transferase</keyword>
<keyword evidence="3" id="KW-0255">Endonuclease</keyword>